<keyword evidence="1" id="KW-0378">Hydrolase</keyword>
<gene>
    <name evidence="1" type="ORF">RQP50_05500</name>
</gene>
<dbReference type="GO" id="GO:0000287">
    <property type="term" value="F:magnesium ion binding"/>
    <property type="evidence" value="ECO:0007669"/>
    <property type="project" value="TreeGrafter"/>
</dbReference>
<dbReference type="PANTHER" id="PTHR10000">
    <property type="entry name" value="PHOSPHOSERINE PHOSPHATASE"/>
    <property type="match status" value="1"/>
</dbReference>
<dbReference type="Gene3D" id="3.30.1240.10">
    <property type="match status" value="1"/>
</dbReference>
<dbReference type="Gene3D" id="3.40.50.1000">
    <property type="entry name" value="HAD superfamily/HAD-like"/>
    <property type="match status" value="1"/>
</dbReference>
<protein>
    <submittedName>
        <fullName evidence="1">HAD-IIB family hydrolase</fullName>
    </submittedName>
</protein>
<dbReference type="AlphaFoldDB" id="A0AAJ2JU35"/>
<keyword evidence="2" id="KW-1185">Reference proteome</keyword>
<dbReference type="RefSeq" id="WP_315743809.1">
    <property type="nucleotide sequence ID" value="NZ_JAVYAA010000001.1"/>
</dbReference>
<sequence>MHFIFDIDGTISFKGQPVSAPIMDCLARIQEAGHVVGFASARPCRDMLPVLDERFHNNLLIGANGAITYFEGERLASSPLPQITSDTIISLLEQYEASYLVDDEWNYAHNLEDSHPFLFNVDPLRLAAHVPMNEIHSTIKILVLGSNRLEELTEKLKSLNTTLHYHSAEGILDMTNVGVNKMAALRSFGINPGQFVCFGNDMNDIPMFEQAGYAVAIGSFDKLLPHASCSIPVGGDTEDRIIAKLEELAFGNGIPLRVQQGIACD</sequence>
<dbReference type="NCBIfam" id="TIGR01484">
    <property type="entry name" value="HAD-SF-IIB"/>
    <property type="match status" value="1"/>
</dbReference>
<accession>A0AAJ2JU35</accession>
<dbReference type="InterPro" id="IPR036412">
    <property type="entry name" value="HAD-like_sf"/>
</dbReference>
<dbReference type="InterPro" id="IPR006379">
    <property type="entry name" value="HAD-SF_hydro_IIB"/>
</dbReference>
<name>A0AAJ2JU35_9BACL</name>
<dbReference type="Proteomes" id="UP001250538">
    <property type="component" value="Unassembled WGS sequence"/>
</dbReference>
<evidence type="ECO:0000313" key="2">
    <source>
        <dbReference type="Proteomes" id="UP001250538"/>
    </source>
</evidence>
<comment type="caution">
    <text evidence="1">The sequence shown here is derived from an EMBL/GenBank/DDBJ whole genome shotgun (WGS) entry which is preliminary data.</text>
</comment>
<dbReference type="GO" id="GO:0016791">
    <property type="term" value="F:phosphatase activity"/>
    <property type="evidence" value="ECO:0007669"/>
    <property type="project" value="TreeGrafter"/>
</dbReference>
<dbReference type="SUPFAM" id="SSF56784">
    <property type="entry name" value="HAD-like"/>
    <property type="match status" value="1"/>
</dbReference>
<dbReference type="InterPro" id="IPR023214">
    <property type="entry name" value="HAD_sf"/>
</dbReference>
<reference evidence="2" key="1">
    <citation type="submission" date="2023-09" db="EMBL/GenBank/DDBJ databases">
        <title>Paenibacillus sp. chi10 Genome sequencing and assembly.</title>
        <authorList>
            <person name="Kim I."/>
        </authorList>
    </citation>
    <scope>NUCLEOTIDE SEQUENCE [LARGE SCALE GENOMIC DNA]</scope>
    <source>
        <strain evidence="2">chi10</strain>
    </source>
</reference>
<dbReference type="EMBL" id="JAVYAA010000001">
    <property type="protein sequence ID" value="MDT8975694.1"/>
    <property type="molecule type" value="Genomic_DNA"/>
</dbReference>
<proteinExistence type="predicted"/>
<dbReference type="PANTHER" id="PTHR10000:SF53">
    <property type="entry name" value="5-AMINO-6-(5-PHOSPHO-D-RIBITYLAMINO)URACIL PHOSPHATASE YBJI-RELATED"/>
    <property type="match status" value="1"/>
</dbReference>
<dbReference type="Pfam" id="PF08282">
    <property type="entry name" value="Hydrolase_3"/>
    <property type="match status" value="1"/>
</dbReference>
<evidence type="ECO:0000313" key="1">
    <source>
        <dbReference type="EMBL" id="MDT8975694.1"/>
    </source>
</evidence>
<organism evidence="1 2">
    <name type="scientific">Paenibacillus suaedae</name>
    <dbReference type="NCBI Taxonomy" id="3077233"/>
    <lineage>
        <taxon>Bacteria</taxon>
        <taxon>Bacillati</taxon>
        <taxon>Bacillota</taxon>
        <taxon>Bacilli</taxon>
        <taxon>Bacillales</taxon>
        <taxon>Paenibacillaceae</taxon>
        <taxon>Paenibacillus</taxon>
    </lineage>
</organism>
<dbReference type="GO" id="GO:0005829">
    <property type="term" value="C:cytosol"/>
    <property type="evidence" value="ECO:0007669"/>
    <property type="project" value="TreeGrafter"/>
</dbReference>